<dbReference type="EMBL" id="UOFK01000343">
    <property type="protein sequence ID" value="VAW83045.1"/>
    <property type="molecule type" value="Genomic_DNA"/>
</dbReference>
<name>A0A3B0YQ71_9ZZZZ</name>
<proteinExistence type="predicted"/>
<feature type="region of interest" description="Disordered" evidence="1">
    <location>
        <begin position="517"/>
        <end position="539"/>
    </location>
</feature>
<dbReference type="Gene3D" id="3.40.190.10">
    <property type="entry name" value="Periplasmic binding protein-like II"/>
    <property type="match status" value="1"/>
</dbReference>
<evidence type="ECO:0000313" key="2">
    <source>
        <dbReference type="EMBL" id="VAW83045.1"/>
    </source>
</evidence>
<protein>
    <submittedName>
        <fullName evidence="2">Uncharacterized protein</fullName>
    </submittedName>
</protein>
<dbReference type="AlphaFoldDB" id="A0A3B0YQ71"/>
<organism evidence="2">
    <name type="scientific">hydrothermal vent metagenome</name>
    <dbReference type="NCBI Taxonomy" id="652676"/>
    <lineage>
        <taxon>unclassified sequences</taxon>
        <taxon>metagenomes</taxon>
        <taxon>ecological metagenomes</taxon>
    </lineage>
</organism>
<evidence type="ECO:0000256" key="1">
    <source>
        <dbReference type="SAM" id="MobiDB-lite"/>
    </source>
</evidence>
<dbReference type="SUPFAM" id="SSF53850">
    <property type="entry name" value="Periplasmic binding protein-like II"/>
    <property type="match status" value="1"/>
</dbReference>
<accession>A0A3B0YQ71</accession>
<sequence>MKLKYLSVSIAVALMSGAAQAAPLVPADATGTVYFGGATASSGFIKNSIIDRTCAGTTAREITVYQVDADDYTVICDLDPATGATGTMMAIKQGGGSGDGTVPVSDPLNNAILFPVPPANPASVCAAPVTAQTGQGTVYTFYNNCLIGNTQVQGADIGASDVEPGLFYDVNTPSTGNPFPPSDLSKLTVRPLASLVFGVAATESLRDALQAMQFTSSSPCNPGNANHDLLMPQTIAGITYDVGRIAAGTANATADASPSLGTATVGDSEQCMPNMSRAEVVGVFTGGITNWTQIKQGNTNLVQAALSAGVQVPDAAAALNNQRVHICRRSTGSGTNAQFQAYYLRRPCAKDIAGTPVAQAMLGPDTAASANFGGDQVVLANRGSSDLGRCLDDLQTGLQSSSSTYFVPGGTPIDNPRFAWGMGYQSAEKNQSLSRGWRFIKVDGFAPTLQNVYRANYLNAAEATCQINNADVGPGDFIMAQAIVEEVCAADTISVFNEDQNFLHAFGQSGWLAVPDDDKHGNSTAVPEAPALPSDLMNPNGPVPVSSWTRGGNNCSVAKVIDDVEI</sequence>
<gene>
    <name evidence="2" type="ORF">MNBD_GAMMA13-1733</name>
</gene>
<reference evidence="2" key="1">
    <citation type="submission" date="2018-06" db="EMBL/GenBank/DDBJ databases">
        <authorList>
            <person name="Zhirakovskaya E."/>
        </authorList>
    </citation>
    <scope>NUCLEOTIDE SEQUENCE</scope>
</reference>